<accession>A0A1C6U8G8</accession>
<keyword evidence="3" id="KW-1185">Reference proteome</keyword>
<reference evidence="3" key="1">
    <citation type="submission" date="2016-06" db="EMBL/GenBank/DDBJ databases">
        <authorList>
            <person name="Varghese N."/>
            <person name="Submissions Spin"/>
        </authorList>
    </citation>
    <scope>NUCLEOTIDE SEQUENCE [LARGE SCALE GENOMIC DNA]</scope>
    <source>
        <strain evidence="3">DSM 44814</strain>
    </source>
</reference>
<dbReference type="RefSeq" id="WP_091117783.1">
    <property type="nucleotide sequence ID" value="NZ_FMHY01000002.1"/>
</dbReference>
<proteinExistence type="predicted"/>
<keyword evidence="1" id="KW-0472">Membrane</keyword>
<sequence>MTPEDLLKRLDAPLSLRKRVGYVTLALTGLAGSGLIGLLWATEPGLPPRTTVALAVLAAIGLCWAALGGWAVTRRTPMFAQDRVVAGWLGLGAWLLFTVGALVITTLRHKLEPSLLVVVLALGVLAIANLRTARRTRADLLHRKEQLSQLP</sequence>
<evidence type="ECO:0000313" key="3">
    <source>
        <dbReference type="Proteomes" id="UP000199696"/>
    </source>
</evidence>
<dbReference type="STRING" id="227316.GA0070604_2106"/>
<evidence type="ECO:0000256" key="1">
    <source>
        <dbReference type="SAM" id="Phobius"/>
    </source>
</evidence>
<gene>
    <name evidence="2" type="ORF">GA0070604_2106</name>
</gene>
<evidence type="ECO:0000313" key="2">
    <source>
        <dbReference type="EMBL" id="SCL50336.1"/>
    </source>
</evidence>
<name>A0A1C6U8G8_9ACTN</name>
<dbReference type="OrthoDB" id="6059373at2"/>
<feature type="transmembrane region" description="Helical" evidence="1">
    <location>
        <begin position="84"/>
        <end position="107"/>
    </location>
</feature>
<keyword evidence="1" id="KW-0812">Transmembrane</keyword>
<protein>
    <recommendedName>
        <fullName evidence="4">Transmembrane protein</fullName>
    </recommendedName>
</protein>
<keyword evidence="1" id="KW-1133">Transmembrane helix</keyword>
<evidence type="ECO:0008006" key="4">
    <source>
        <dbReference type="Google" id="ProtNLM"/>
    </source>
</evidence>
<feature type="transmembrane region" description="Helical" evidence="1">
    <location>
        <begin position="52"/>
        <end position="72"/>
    </location>
</feature>
<dbReference type="Proteomes" id="UP000199696">
    <property type="component" value="Unassembled WGS sequence"/>
</dbReference>
<dbReference type="EMBL" id="FMHY01000002">
    <property type="protein sequence ID" value="SCL50336.1"/>
    <property type="molecule type" value="Genomic_DNA"/>
</dbReference>
<dbReference type="AlphaFoldDB" id="A0A1C6U8G8"/>
<feature type="transmembrane region" description="Helical" evidence="1">
    <location>
        <begin position="113"/>
        <end position="130"/>
    </location>
</feature>
<organism evidence="2 3">
    <name type="scientific">Micromonospora eburnea</name>
    <dbReference type="NCBI Taxonomy" id="227316"/>
    <lineage>
        <taxon>Bacteria</taxon>
        <taxon>Bacillati</taxon>
        <taxon>Actinomycetota</taxon>
        <taxon>Actinomycetes</taxon>
        <taxon>Micromonosporales</taxon>
        <taxon>Micromonosporaceae</taxon>
        <taxon>Micromonospora</taxon>
    </lineage>
</organism>
<feature type="transmembrane region" description="Helical" evidence="1">
    <location>
        <begin position="20"/>
        <end position="40"/>
    </location>
</feature>